<feature type="domain" description="NodB homology" evidence="3">
    <location>
        <begin position="284"/>
        <end position="459"/>
    </location>
</feature>
<dbReference type="GO" id="GO:0016020">
    <property type="term" value="C:membrane"/>
    <property type="evidence" value="ECO:0007669"/>
    <property type="project" value="TreeGrafter"/>
</dbReference>
<dbReference type="Pfam" id="PF01522">
    <property type="entry name" value="Polysacc_deac_1"/>
    <property type="match status" value="1"/>
</dbReference>
<dbReference type="InterPro" id="IPR021729">
    <property type="entry name" value="DUF3298"/>
</dbReference>
<name>A0A8J7GMF5_9BACL</name>
<evidence type="ECO:0000256" key="2">
    <source>
        <dbReference type="ARBA" id="ARBA00022801"/>
    </source>
</evidence>
<dbReference type="GO" id="GO:0046872">
    <property type="term" value="F:metal ion binding"/>
    <property type="evidence" value="ECO:0007669"/>
    <property type="project" value="UniProtKB-KW"/>
</dbReference>
<dbReference type="RefSeq" id="WP_194563168.1">
    <property type="nucleotide sequence ID" value="NZ_JADKPV010000005.1"/>
</dbReference>
<dbReference type="Gene3D" id="3.20.20.370">
    <property type="entry name" value="Glycoside hydrolase/deacetylase"/>
    <property type="match status" value="1"/>
</dbReference>
<protein>
    <submittedName>
        <fullName evidence="4">Polysaccharide deacetylase family protein</fullName>
    </submittedName>
</protein>
<dbReference type="InterPro" id="IPR050248">
    <property type="entry name" value="Polysacc_deacetylase_ArnD"/>
</dbReference>
<dbReference type="PANTHER" id="PTHR10587:SF133">
    <property type="entry name" value="CHITIN DEACETYLASE 1-RELATED"/>
    <property type="match status" value="1"/>
</dbReference>
<dbReference type="PANTHER" id="PTHR10587">
    <property type="entry name" value="GLYCOSYL TRANSFERASE-RELATED"/>
    <property type="match status" value="1"/>
</dbReference>
<dbReference type="Proteomes" id="UP000622653">
    <property type="component" value="Unassembled WGS sequence"/>
</dbReference>
<accession>A0A8J7GMF5</accession>
<keyword evidence="5" id="KW-1185">Reference proteome</keyword>
<dbReference type="SUPFAM" id="SSF88713">
    <property type="entry name" value="Glycoside hydrolase/deacetylase"/>
    <property type="match status" value="1"/>
</dbReference>
<dbReference type="InterPro" id="IPR037126">
    <property type="entry name" value="PdaC/RsiV-like_sf"/>
</dbReference>
<dbReference type="AlphaFoldDB" id="A0A8J7GMF5"/>
<dbReference type="Pfam" id="PF11738">
    <property type="entry name" value="DUF3298"/>
    <property type="match status" value="1"/>
</dbReference>
<sequence>MYRSQRKKSKGKLFGLLALILILVAGGGYGTYYAYANEMGPFAEKNVDASQLETETTTETMEDLDGLTVEKKTETFKSDRYPFKVTYIETPFDDVNKTTQQFINEQKQAYVDRVVETRLQDKEAKGQFAMDVEVVQGTDGHVAFVFLEDTKIESTKTPYELQQLKAFRALQNDEYAGLFPMESLFVQNDEHLVTLQETVANALQNDEMYQDHLRDDFDEKMKAMTWKDFDNFAFTGDNIIFYFDEDHFTKSNEAGANAVSIRLRDLNEMLTEDYQSTQLDPSKKYVAMTFDDGPDKKVTPMVLDILDKYKAPATFYMLGNRVEMAPDLAKEVLERGHELGNHSYSHPLLPNLATDKVKYEVQHTNELIQQATGEGPKTFRPPYGGVNDKVRAQLGGLPVILWEVDTLDWQHRNPDKLLAITKAQVHDRAVILMHDIHQPTADGLDAVMKYLQDEGYEFITVTQMLELKELDEQLKAEKAA</sequence>
<dbReference type="PROSITE" id="PS51677">
    <property type="entry name" value="NODB"/>
    <property type="match status" value="1"/>
</dbReference>
<evidence type="ECO:0000259" key="3">
    <source>
        <dbReference type="PROSITE" id="PS51677"/>
    </source>
</evidence>
<keyword evidence="1" id="KW-0479">Metal-binding</keyword>
<organism evidence="4 5">
    <name type="scientific">Savagea serpentis</name>
    <dbReference type="NCBI Taxonomy" id="2785297"/>
    <lineage>
        <taxon>Bacteria</taxon>
        <taxon>Bacillati</taxon>
        <taxon>Bacillota</taxon>
        <taxon>Bacilli</taxon>
        <taxon>Bacillales</taxon>
        <taxon>Caryophanaceae</taxon>
        <taxon>Savagea</taxon>
    </lineage>
</organism>
<reference evidence="4" key="1">
    <citation type="submission" date="2020-11" db="EMBL/GenBank/DDBJ databases">
        <title>Multidrug resistant novel bacterium Savagea serpentis sp. nov., isolated from the scats of a vine snake (Ahaetulla nasuta).</title>
        <authorList>
            <person name="Venkata Ramana V."/>
            <person name="Vikas Patil S."/>
            <person name="Yogita Lugani V."/>
        </authorList>
    </citation>
    <scope>NUCLEOTIDE SEQUENCE</scope>
    <source>
        <strain evidence="4">SN6</strain>
    </source>
</reference>
<dbReference type="GO" id="GO:0016810">
    <property type="term" value="F:hydrolase activity, acting on carbon-nitrogen (but not peptide) bonds"/>
    <property type="evidence" value="ECO:0007669"/>
    <property type="project" value="InterPro"/>
</dbReference>
<dbReference type="GO" id="GO:0005975">
    <property type="term" value="P:carbohydrate metabolic process"/>
    <property type="evidence" value="ECO:0007669"/>
    <property type="project" value="InterPro"/>
</dbReference>
<evidence type="ECO:0000256" key="1">
    <source>
        <dbReference type="ARBA" id="ARBA00022723"/>
    </source>
</evidence>
<evidence type="ECO:0000313" key="4">
    <source>
        <dbReference type="EMBL" id="MBF4501683.1"/>
    </source>
</evidence>
<dbReference type="InterPro" id="IPR011330">
    <property type="entry name" value="Glyco_hydro/deAcase_b/a-brl"/>
</dbReference>
<evidence type="ECO:0000313" key="5">
    <source>
        <dbReference type="Proteomes" id="UP000622653"/>
    </source>
</evidence>
<proteinExistence type="predicted"/>
<comment type="caution">
    <text evidence="4">The sequence shown here is derived from an EMBL/GenBank/DDBJ whole genome shotgun (WGS) entry which is preliminary data.</text>
</comment>
<dbReference type="EMBL" id="JADKPV010000005">
    <property type="protein sequence ID" value="MBF4501683.1"/>
    <property type="molecule type" value="Genomic_DNA"/>
</dbReference>
<gene>
    <name evidence="4" type="ORF">IRY55_09935</name>
</gene>
<dbReference type="Gene3D" id="3.90.640.20">
    <property type="entry name" value="Heat-shock cognate protein, ATPase"/>
    <property type="match status" value="1"/>
</dbReference>
<dbReference type="InterPro" id="IPR002509">
    <property type="entry name" value="NODB_dom"/>
</dbReference>
<keyword evidence="2" id="KW-0378">Hydrolase</keyword>